<sequence length="164" mass="18834">MNTIKLNFLNFEMSLPKRHSSKGKKDRYVHFPKSLKPLYLDYLKAYQPSIYLFEGQFSQQYTVRSAQSVFRNAMKKAGINKSSGIHGLRHSYGTHLLEAGTDMVFIQKLLGHNNIKTTEIYAKVSNKTLSNVQSSLDTLCLSPLKSWTEFIKQFSNIFKSNEKS</sequence>
<dbReference type="InterPro" id="IPR013762">
    <property type="entry name" value="Integrase-like_cat_sf"/>
</dbReference>
<keyword evidence="1" id="KW-0233">DNA recombination</keyword>
<dbReference type="GO" id="GO:0003677">
    <property type="term" value="F:DNA binding"/>
    <property type="evidence" value="ECO:0007669"/>
    <property type="project" value="InterPro"/>
</dbReference>
<protein>
    <submittedName>
        <fullName evidence="3">Tyrosine-type recombinase/integrase</fullName>
    </submittedName>
</protein>
<accession>A0A8J6PSA7</accession>
<dbReference type="SUPFAM" id="SSF56349">
    <property type="entry name" value="DNA breaking-rejoining enzymes"/>
    <property type="match status" value="1"/>
</dbReference>
<gene>
    <name evidence="3" type="ORF">H9Y05_15635</name>
</gene>
<reference evidence="3" key="1">
    <citation type="submission" date="2020-09" db="EMBL/GenBank/DDBJ databases">
        <title>Taishania pollutisoli gen. nov., sp. nov., Isolated from Tetrabromobisphenol A-Contaminated Soil.</title>
        <authorList>
            <person name="Chen Q."/>
        </authorList>
    </citation>
    <scope>NUCLEOTIDE SEQUENCE</scope>
    <source>
        <strain evidence="3">CZZ-1</strain>
    </source>
</reference>
<dbReference type="GO" id="GO:0015074">
    <property type="term" value="P:DNA integration"/>
    <property type="evidence" value="ECO:0007669"/>
    <property type="project" value="InterPro"/>
</dbReference>
<organism evidence="3 4">
    <name type="scientific">Taishania pollutisoli</name>
    <dbReference type="NCBI Taxonomy" id="2766479"/>
    <lineage>
        <taxon>Bacteria</taxon>
        <taxon>Pseudomonadati</taxon>
        <taxon>Bacteroidota</taxon>
        <taxon>Flavobacteriia</taxon>
        <taxon>Flavobacteriales</taxon>
        <taxon>Crocinitomicaceae</taxon>
        <taxon>Taishania</taxon>
    </lineage>
</organism>
<dbReference type="InterPro" id="IPR011010">
    <property type="entry name" value="DNA_brk_join_enz"/>
</dbReference>
<evidence type="ECO:0000313" key="4">
    <source>
        <dbReference type="Proteomes" id="UP000652681"/>
    </source>
</evidence>
<dbReference type="Gene3D" id="1.10.443.10">
    <property type="entry name" value="Intergrase catalytic core"/>
    <property type="match status" value="1"/>
</dbReference>
<keyword evidence="4" id="KW-1185">Reference proteome</keyword>
<dbReference type="Proteomes" id="UP000652681">
    <property type="component" value="Unassembled WGS sequence"/>
</dbReference>
<dbReference type="PROSITE" id="PS51898">
    <property type="entry name" value="TYR_RECOMBINASE"/>
    <property type="match status" value="1"/>
</dbReference>
<dbReference type="Pfam" id="PF00589">
    <property type="entry name" value="Phage_integrase"/>
    <property type="match status" value="1"/>
</dbReference>
<dbReference type="AlphaFoldDB" id="A0A8J6PSA7"/>
<dbReference type="GO" id="GO:0006310">
    <property type="term" value="P:DNA recombination"/>
    <property type="evidence" value="ECO:0007669"/>
    <property type="project" value="UniProtKB-KW"/>
</dbReference>
<evidence type="ECO:0000259" key="2">
    <source>
        <dbReference type="PROSITE" id="PS51898"/>
    </source>
</evidence>
<comment type="caution">
    <text evidence="3">The sequence shown here is derived from an EMBL/GenBank/DDBJ whole genome shotgun (WGS) entry which is preliminary data.</text>
</comment>
<dbReference type="PANTHER" id="PTHR30349:SF64">
    <property type="entry name" value="PROPHAGE INTEGRASE INTD-RELATED"/>
    <property type="match status" value="1"/>
</dbReference>
<name>A0A8J6PSA7_9FLAO</name>
<dbReference type="InterPro" id="IPR050090">
    <property type="entry name" value="Tyrosine_recombinase_XerCD"/>
</dbReference>
<feature type="domain" description="Tyr recombinase" evidence="2">
    <location>
        <begin position="1"/>
        <end position="134"/>
    </location>
</feature>
<dbReference type="RefSeq" id="WP_216714816.1">
    <property type="nucleotide sequence ID" value="NZ_JACVEL010000019.1"/>
</dbReference>
<evidence type="ECO:0000313" key="3">
    <source>
        <dbReference type="EMBL" id="MBC9813908.1"/>
    </source>
</evidence>
<dbReference type="EMBL" id="JACVEL010000019">
    <property type="protein sequence ID" value="MBC9813908.1"/>
    <property type="molecule type" value="Genomic_DNA"/>
</dbReference>
<dbReference type="InterPro" id="IPR002104">
    <property type="entry name" value="Integrase_catalytic"/>
</dbReference>
<proteinExistence type="predicted"/>
<feature type="non-terminal residue" evidence="3">
    <location>
        <position position="164"/>
    </location>
</feature>
<evidence type="ECO:0000256" key="1">
    <source>
        <dbReference type="ARBA" id="ARBA00023172"/>
    </source>
</evidence>
<dbReference type="PANTHER" id="PTHR30349">
    <property type="entry name" value="PHAGE INTEGRASE-RELATED"/>
    <property type="match status" value="1"/>
</dbReference>